<dbReference type="SMART" id="SM00862">
    <property type="entry name" value="Trans_reg_C"/>
    <property type="match status" value="1"/>
</dbReference>
<dbReference type="SUPFAM" id="SSF52172">
    <property type="entry name" value="CheY-like"/>
    <property type="match status" value="1"/>
</dbReference>
<proteinExistence type="predicted"/>
<dbReference type="PROSITE" id="PS51755">
    <property type="entry name" value="OMPR_PHOB"/>
    <property type="match status" value="1"/>
</dbReference>
<dbReference type="GO" id="GO:0005829">
    <property type="term" value="C:cytosol"/>
    <property type="evidence" value="ECO:0007669"/>
    <property type="project" value="TreeGrafter"/>
</dbReference>
<dbReference type="Pfam" id="PF00486">
    <property type="entry name" value="Trans_reg_C"/>
    <property type="match status" value="1"/>
</dbReference>
<dbReference type="CDD" id="cd00383">
    <property type="entry name" value="trans_reg_C"/>
    <property type="match status" value="1"/>
</dbReference>
<dbReference type="GO" id="GO:0000976">
    <property type="term" value="F:transcription cis-regulatory region binding"/>
    <property type="evidence" value="ECO:0007669"/>
    <property type="project" value="TreeGrafter"/>
</dbReference>
<keyword evidence="4 7" id="KW-0238">DNA-binding</keyword>
<evidence type="ECO:0000256" key="5">
    <source>
        <dbReference type="ARBA" id="ARBA00023163"/>
    </source>
</evidence>
<keyword evidence="1" id="KW-0597">Phosphoprotein</keyword>
<name>A0A3Y9JBV8_SALET</name>
<sequence>MLRVLFLGDDIEITSPLEIAMRYYNINVEIISMNNERDILKLMNFDAVIIAFQNNNCDTCGLITQWRKSGMNKPLMVITDLVHVKNRVNILNAGADDVMQKPVVEDEVIRRFFAIMHRCNVLRQSILYHGDISLDTNSRRVKLKDKIVRLTARETLILEILLKQKNNFISRRSLAAKIKSRHNENINNVISIHVMNIRKKIGKDFIETLRGQGYRLRK</sequence>
<dbReference type="InterPro" id="IPR001867">
    <property type="entry name" value="OmpR/PhoB-type_DNA-bd"/>
</dbReference>
<keyword evidence="5" id="KW-0804">Transcription</keyword>
<dbReference type="Gene3D" id="1.10.10.10">
    <property type="entry name" value="Winged helix-like DNA-binding domain superfamily/Winged helix DNA-binding domain"/>
    <property type="match status" value="1"/>
</dbReference>
<dbReference type="EMBL" id="AAIVFG010000046">
    <property type="protein sequence ID" value="ECI4618426.1"/>
    <property type="molecule type" value="Genomic_DNA"/>
</dbReference>
<dbReference type="InterPro" id="IPR036388">
    <property type="entry name" value="WH-like_DNA-bd_sf"/>
</dbReference>
<dbReference type="EMBL" id="AAJCYU010000043">
    <property type="protein sequence ID" value="ECK7315384.1"/>
    <property type="molecule type" value="Genomic_DNA"/>
</dbReference>
<evidence type="ECO:0000256" key="3">
    <source>
        <dbReference type="ARBA" id="ARBA00023015"/>
    </source>
</evidence>
<feature type="DNA-binding region" description="OmpR/PhoB-type" evidence="7">
    <location>
        <begin position="124"/>
        <end position="218"/>
    </location>
</feature>
<reference evidence="10" key="1">
    <citation type="submission" date="2018-06" db="EMBL/GenBank/DDBJ databases">
        <authorList>
            <person name="Ashton P.M."/>
            <person name="Dallman T."/>
            <person name="Nair S."/>
            <person name="De Pinna E."/>
            <person name="Peters T."/>
            <person name="Grant K."/>
        </authorList>
    </citation>
    <scope>NUCLEOTIDE SEQUENCE</scope>
    <source>
        <strain evidence="10">527491</strain>
        <strain evidence="11">780192</strain>
    </source>
</reference>
<feature type="domain" description="Response regulatory" evidence="8">
    <location>
        <begin position="3"/>
        <end position="116"/>
    </location>
</feature>
<evidence type="ECO:0000256" key="2">
    <source>
        <dbReference type="ARBA" id="ARBA00023012"/>
    </source>
</evidence>
<evidence type="ECO:0000313" key="11">
    <source>
        <dbReference type="EMBL" id="ECK7315384.1"/>
    </source>
</evidence>
<comment type="caution">
    <text evidence="10">The sequence shown here is derived from an EMBL/GenBank/DDBJ whole genome shotgun (WGS) entry which is preliminary data.</text>
</comment>
<evidence type="ECO:0000256" key="7">
    <source>
        <dbReference type="PROSITE-ProRule" id="PRU01091"/>
    </source>
</evidence>
<dbReference type="GO" id="GO:0006355">
    <property type="term" value="P:regulation of DNA-templated transcription"/>
    <property type="evidence" value="ECO:0007669"/>
    <property type="project" value="InterPro"/>
</dbReference>
<keyword evidence="2" id="KW-0902">Two-component regulatory system</keyword>
<feature type="domain" description="OmpR/PhoB-type" evidence="9">
    <location>
        <begin position="124"/>
        <end position="218"/>
    </location>
</feature>
<dbReference type="InterPro" id="IPR016032">
    <property type="entry name" value="Sig_transdc_resp-reg_C-effctor"/>
</dbReference>
<dbReference type="SUPFAM" id="SSF46894">
    <property type="entry name" value="C-terminal effector domain of the bipartite response regulators"/>
    <property type="match status" value="1"/>
</dbReference>
<dbReference type="PROSITE" id="PS50110">
    <property type="entry name" value="RESPONSE_REGULATORY"/>
    <property type="match status" value="1"/>
</dbReference>
<dbReference type="InterPro" id="IPR001789">
    <property type="entry name" value="Sig_transdc_resp-reg_receiver"/>
</dbReference>
<evidence type="ECO:0000313" key="10">
    <source>
        <dbReference type="EMBL" id="ECI4618426.1"/>
    </source>
</evidence>
<dbReference type="InterPro" id="IPR039420">
    <property type="entry name" value="WalR-like"/>
</dbReference>
<dbReference type="Gene3D" id="3.40.50.2300">
    <property type="match status" value="1"/>
</dbReference>
<evidence type="ECO:0000259" key="8">
    <source>
        <dbReference type="PROSITE" id="PS50110"/>
    </source>
</evidence>
<dbReference type="InterPro" id="IPR011006">
    <property type="entry name" value="CheY-like_superfamily"/>
</dbReference>
<comment type="caution">
    <text evidence="6">Lacks conserved residue(s) required for the propagation of feature annotation.</text>
</comment>
<evidence type="ECO:0000256" key="4">
    <source>
        <dbReference type="ARBA" id="ARBA00023125"/>
    </source>
</evidence>
<evidence type="ECO:0000256" key="6">
    <source>
        <dbReference type="PROSITE-ProRule" id="PRU00169"/>
    </source>
</evidence>
<accession>A0A3Y9JBV8</accession>
<gene>
    <name evidence="10" type="ORF">DPC26_22925</name>
    <name evidence="11" type="ORF">FRN22_22025</name>
</gene>
<keyword evidence="3" id="KW-0805">Transcription regulation</keyword>
<dbReference type="GO" id="GO:0032993">
    <property type="term" value="C:protein-DNA complex"/>
    <property type="evidence" value="ECO:0007669"/>
    <property type="project" value="TreeGrafter"/>
</dbReference>
<dbReference type="PANTHER" id="PTHR48111:SF22">
    <property type="entry name" value="REGULATOR OF RPOS"/>
    <property type="match status" value="1"/>
</dbReference>
<evidence type="ECO:0000259" key="9">
    <source>
        <dbReference type="PROSITE" id="PS51755"/>
    </source>
</evidence>
<dbReference type="PANTHER" id="PTHR48111">
    <property type="entry name" value="REGULATOR OF RPOS"/>
    <property type="match status" value="1"/>
</dbReference>
<protein>
    <submittedName>
        <fullName evidence="10">DNA-binding response regulator</fullName>
    </submittedName>
    <submittedName>
        <fullName evidence="11">Response regulator transcription factor</fullName>
    </submittedName>
</protein>
<dbReference type="GO" id="GO:0000156">
    <property type="term" value="F:phosphorelay response regulator activity"/>
    <property type="evidence" value="ECO:0007669"/>
    <property type="project" value="TreeGrafter"/>
</dbReference>
<evidence type="ECO:0000256" key="1">
    <source>
        <dbReference type="ARBA" id="ARBA00022553"/>
    </source>
</evidence>
<dbReference type="AlphaFoldDB" id="A0A3Y9JBV8"/>
<organism evidence="10">
    <name type="scientific">Salmonella enterica I</name>
    <dbReference type="NCBI Taxonomy" id="59201"/>
    <lineage>
        <taxon>Bacteria</taxon>
        <taxon>Pseudomonadati</taxon>
        <taxon>Pseudomonadota</taxon>
        <taxon>Gammaproteobacteria</taxon>
        <taxon>Enterobacterales</taxon>
        <taxon>Enterobacteriaceae</taxon>
        <taxon>Salmonella</taxon>
    </lineage>
</organism>